<dbReference type="AlphaFoldDB" id="A0A286UJS3"/>
<evidence type="ECO:0000313" key="2">
    <source>
        <dbReference type="Proteomes" id="UP000217199"/>
    </source>
</evidence>
<dbReference type="EMBL" id="NBII01000004">
    <property type="protein sequence ID" value="PAV19847.1"/>
    <property type="molecule type" value="Genomic_DNA"/>
</dbReference>
<dbReference type="OrthoDB" id="2523749at2759"/>
<accession>A0A286UJS3</accession>
<dbReference type="InParanoid" id="A0A286UJS3"/>
<organism evidence="1 2">
    <name type="scientific">Pyrrhoderma noxium</name>
    <dbReference type="NCBI Taxonomy" id="2282107"/>
    <lineage>
        <taxon>Eukaryota</taxon>
        <taxon>Fungi</taxon>
        <taxon>Dikarya</taxon>
        <taxon>Basidiomycota</taxon>
        <taxon>Agaricomycotina</taxon>
        <taxon>Agaricomycetes</taxon>
        <taxon>Hymenochaetales</taxon>
        <taxon>Hymenochaetaceae</taxon>
        <taxon>Pyrrhoderma</taxon>
    </lineage>
</organism>
<evidence type="ECO:0008006" key="3">
    <source>
        <dbReference type="Google" id="ProtNLM"/>
    </source>
</evidence>
<comment type="caution">
    <text evidence="1">The sequence shown here is derived from an EMBL/GenBank/DDBJ whole genome shotgun (WGS) entry which is preliminary data.</text>
</comment>
<gene>
    <name evidence="1" type="ORF">PNOK_0478100</name>
</gene>
<protein>
    <recommendedName>
        <fullName evidence="3">Protein kinase domain-containing protein</fullName>
    </recommendedName>
</protein>
<reference evidence="1 2" key="1">
    <citation type="journal article" date="2017" name="Mol. Ecol.">
        <title>Comparative and population genomic landscape of Phellinus noxius: A hypervariable fungus causing root rot in trees.</title>
        <authorList>
            <person name="Chung C.L."/>
            <person name="Lee T.J."/>
            <person name="Akiba M."/>
            <person name="Lee H.H."/>
            <person name="Kuo T.H."/>
            <person name="Liu D."/>
            <person name="Ke H.M."/>
            <person name="Yokoi T."/>
            <person name="Roa M.B."/>
            <person name="Lu M.J."/>
            <person name="Chang Y.Y."/>
            <person name="Ann P.J."/>
            <person name="Tsai J.N."/>
            <person name="Chen C.Y."/>
            <person name="Tzean S.S."/>
            <person name="Ota Y."/>
            <person name="Hattori T."/>
            <person name="Sahashi N."/>
            <person name="Liou R.F."/>
            <person name="Kikuchi T."/>
            <person name="Tsai I.J."/>
        </authorList>
    </citation>
    <scope>NUCLEOTIDE SEQUENCE [LARGE SCALE GENOMIC DNA]</scope>
    <source>
        <strain evidence="1 2">FFPRI411160</strain>
    </source>
</reference>
<dbReference type="Proteomes" id="UP000217199">
    <property type="component" value="Unassembled WGS sequence"/>
</dbReference>
<name>A0A286UJS3_9AGAM</name>
<dbReference type="InterPro" id="IPR011009">
    <property type="entry name" value="Kinase-like_dom_sf"/>
</dbReference>
<proteinExistence type="predicted"/>
<dbReference type="SUPFAM" id="SSF56112">
    <property type="entry name" value="Protein kinase-like (PK-like)"/>
    <property type="match status" value="1"/>
</dbReference>
<evidence type="ECO:0000313" key="1">
    <source>
        <dbReference type="EMBL" id="PAV19847.1"/>
    </source>
</evidence>
<sequence>MSATVPFVISTTERCELPFDTPCAVDKPTYNVPWGNRIVTSLVLRKSIDTVETRSYVYRGTLDNKPVIAKFSYDDKKFAKYLKTEANNYNLLKDLQGTCIPRFYTYLEGSILTSDDERPKDLSCIIIEDCGSNLPDLDEIGENERIEIFEQLVKIHLSEYSVRYNRENIVGSPGKYRIIDFHAIDGHDCLWSKFCKEQDLLSYNERTFPCESLTLAGRDLEIWEKSEKYIRILGKSYYGQDAEEFPPKKIVPYLVPYLIPITFMDIGANRETVEESLKQFKKNMDEDPNCDIKELINSYQKNSSYTLENSDGEQFRPHFMVYKPTSP</sequence>
<keyword evidence="2" id="KW-1185">Reference proteome</keyword>